<evidence type="ECO:0000313" key="3">
    <source>
        <dbReference type="Proteomes" id="UP000002059"/>
    </source>
</evidence>
<sequence length="312" mass="34822">MAKVQIAGESDGVDQVVQVVIISQQIFIYELEQKDGDDDDDDSGDDDDDDDDTRDMRPCAPLPHINYRLNSLDQASGWPVGILGGRVAGGSRESRPSPPHHHAAAWPVPLPPKQPPARSSIPLLWTLGSRQQPVKESEPVTPKLELLDELLNSSVLDNKKFMEQRTARALPPVGRFGAWAILAQSPFVLGHKIQWFNVPQILEIEKSRVHSSCYDNYPCLSAFSSSNFFTFIVVLVLSHDSTPSNQLTQNSNTPRTLILVRTHDPKSSVRHKQDCYQLTKSPPEDQSVLVGWSRSNLKRVRRLSSSPFFNVS</sequence>
<dbReference type="EMBL" id="KN294026">
    <property type="protein sequence ID" value="EEH38734.2"/>
    <property type="molecule type" value="Genomic_DNA"/>
</dbReference>
<dbReference type="AlphaFoldDB" id="C1HCH0"/>
<feature type="compositionally biased region" description="Acidic residues" evidence="1">
    <location>
        <begin position="35"/>
        <end position="53"/>
    </location>
</feature>
<feature type="region of interest" description="Disordered" evidence="1">
    <location>
        <begin position="32"/>
        <end position="59"/>
    </location>
</feature>
<evidence type="ECO:0000256" key="1">
    <source>
        <dbReference type="SAM" id="MobiDB-lite"/>
    </source>
</evidence>
<name>C1HCH0_PARBA</name>
<accession>C1HCH0</accession>
<protein>
    <submittedName>
        <fullName evidence="2">Uncharacterized protein</fullName>
    </submittedName>
</protein>
<dbReference type="GeneID" id="9092846"/>
<dbReference type="RefSeq" id="XP_015701181.1">
    <property type="nucleotide sequence ID" value="XM_015846517.1"/>
</dbReference>
<organism evidence="2 3">
    <name type="scientific">Paracoccidioides lutzii (strain ATCC MYA-826 / Pb01)</name>
    <name type="common">Paracoccidioides brasiliensis</name>
    <dbReference type="NCBI Taxonomy" id="502779"/>
    <lineage>
        <taxon>Eukaryota</taxon>
        <taxon>Fungi</taxon>
        <taxon>Dikarya</taxon>
        <taxon>Ascomycota</taxon>
        <taxon>Pezizomycotina</taxon>
        <taxon>Eurotiomycetes</taxon>
        <taxon>Eurotiomycetidae</taxon>
        <taxon>Onygenales</taxon>
        <taxon>Ajellomycetaceae</taxon>
        <taxon>Paracoccidioides</taxon>
    </lineage>
</organism>
<dbReference type="KEGG" id="pbl:PAAG_08461"/>
<dbReference type="Proteomes" id="UP000002059">
    <property type="component" value="Partially assembled WGS sequence"/>
</dbReference>
<dbReference type="OrthoDB" id="10629435at2759"/>
<keyword evidence="3" id="KW-1185">Reference proteome</keyword>
<feature type="region of interest" description="Disordered" evidence="1">
    <location>
        <begin position="89"/>
        <end position="117"/>
    </location>
</feature>
<reference evidence="2 3" key="1">
    <citation type="journal article" date="2011" name="PLoS Genet.">
        <title>Comparative genomic analysis of human fungal pathogens causing paracoccidioidomycosis.</title>
        <authorList>
            <person name="Desjardins C.A."/>
            <person name="Champion M.D."/>
            <person name="Holder J.W."/>
            <person name="Muszewska A."/>
            <person name="Goldberg J."/>
            <person name="Bailao A.M."/>
            <person name="Brigido M.M."/>
            <person name="Ferreira M.E."/>
            <person name="Garcia A.M."/>
            <person name="Grynberg M."/>
            <person name="Gujja S."/>
            <person name="Heiman D.I."/>
            <person name="Henn M.R."/>
            <person name="Kodira C.D."/>
            <person name="Leon-Narvaez H."/>
            <person name="Longo L.V."/>
            <person name="Ma L.J."/>
            <person name="Malavazi I."/>
            <person name="Matsuo A.L."/>
            <person name="Morais F.V."/>
            <person name="Pereira M."/>
            <person name="Rodriguez-Brito S."/>
            <person name="Sakthikumar S."/>
            <person name="Salem-Izacc S.M."/>
            <person name="Sykes S.M."/>
            <person name="Teixeira M.M."/>
            <person name="Vallejo M.C."/>
            <person name="Walter M.E."/>
            <person name="Yandava C."/>
            <person name="Young S."/>
            <person name="Zeng Q."/>
            <person name="Zucker J."/>
            <person name="Felipe M.S."/>
            <person name="Goldman G.H."/>
            <person name="Haas B.J."/>
            <person name="McEwen J.G."/>
            <person name="Nino-Vega G."/>
            <person name="Puccia R."/>
            <person name="San-Blas G."/>
            <person name="Soares C.M."/>
            <person name="Birren B.W."/>
            <person name="Cuomo C.A."/>
        </authorList>
    </citation>
    <scope>NUCLEOTIDE SEQUENCE [LARGE SCALE GENOMIC DNA]</scope>
    <source>
        <strain evidence="3">ATCC MYA-826 / Pb01</strain>
    </source>
</reference>
<dbReference type="VEuPathDB" id="FungiDB:PAAG_08461"/>
<evidence type="ECO:0000313" key="2">
    <source>
        <dbReference type="EMBL" id="EEH38734.2"/>
    </source>
</evidence>
<proteinExistence type="predicted"/>
<gene>
    <name evidence="2" type="ORF">PAAG_08461</name>
</gene>
<dbReference type="HOGENOM" id="CLU_891659_0_0_1"/>